<evidence type="ECO:0000313" key="2">
    <source>
        <dbReference type="EMBL" id="SFL32056.1"/>
    </source>
</evidence>
<feature type="region of interest" description="Disordered" evidence="1">
    <location>
        <begin position="168"/>
        <end position="248"/>
    </location>
</feature>
<accession>A0A1I4GSG6</accession>
<evidence type="ECO:0000256" key="1">
    <source>
        <dbReference type="SAM" id="MobiDB-lite"/>
    </source>
</evidence>
<dbReference type="OrthoDB" id="4966929at2"/>
<dbReference type="Proteomes" id="UP000199152">
    <property type="component" value="Unassembled WGS sequence"/>
</dbReference>
<dbReference type="RefSeq" id="WP_091326171.1">
    <property type="nucleotide sequence ID" value="NZ_FOSW01000009.1"/>
</dbReference>
<dbReference type="STRING" id="504800.SAMN04488085_109122"/>
<dbReference type="AlphaFoldDB" id="A0A1I4GSG6"/>
<dbReference type="InParanoid" id="A0A1I4GSG6"/>
<dbReference type="EMBL" id="FOSW01000009">
    <property type="protein sequence ID" value="SFL32056.1"/>
    <property type="molecule type" value="Genomic_DNA"/>
</dbReference>
<gene>
    <name evidence="2" type="ORF">SAMN04488085_109122</name>
</gene>
<evidence type="ECO:0000313" key="3">
    <source>
        <dbReference type="Proteomes" id="UP000199152"/>
    </source>
</evidence>
<proteinExistence type="predicted"/>
<reference evidence="2 3" key="1">
    <citation type="submission" date="2016-10" db="EMBL/GenBank/DDBJ databases">
        <authorList>
            <person name="de Groot N.N."/>
        </authorList>
    </citation>
    <scope>NUCLEOTIDE SEQUENCE [LARGE SCALE GENOMIC DNA]</scope>
    <source>
        <strain evidence="2 3">DSM 45317</strain>
    </source>
</reference>
<feature type="compositionally biased region" description="Gly residues" evidence="1">
    <location>
        <begin position="178"/>
        <end position="197"/>
    </location>
</feature>
<sequence>MSDNSKVAMALIGGYVLGRTKKGKAAIRLALWLSGKGSAVQPQALARGGVGKLLQNPEVAQLAEQLRGPVVAEAQRLVREALEARLNGIADALQERTKSLQAVGGAATGAAGAATGAATGAAGAATGTAGQAAGQATEAAGQATGTAGQAAGTATQAAGTVTGAAGKLTGQNSAGNSQEGGGDQQGGGDRAGAGEGTGAQESGGAQEGGGSQESGGSQASGGSQENVPVTTGGGGGGGSAPREPAESA</sequence>
<organism evidence="2 3">
    <name type="scientific">Geodermatophilus ruber</name>
    <dbReference type="NCBI Taxonomy" id="504800"/>
    <lineage>
        <taxon>Bacteria</taxon>
        <taxon>Bacillati</taxon>
        <taxon>Actinomycetota</taxon>
        <taxon>Actinomycetes</taxon>
        <taxon>Geodermatophilales</taxon>
        <taxon>Geodermatophilaceae</taxon>
        <taxon>Geodermatophilus</taxon>
    </lineage>
</organism>
<protein>
    <submittedName>
        <fullName evidence="2">Uncharacterized protein</fullName>
    </submittedName>
</protein>
<feature type="compositionally biased region" description="Low complexity" evidence="1">
    <location>
        <begin position="214"/>
        <end position="225"/>
    </location>
</feature>
<name>A0A1I4GSG6_9ACTN</name>
<keyword evidence="3" id="KW-1185">Reference proteome</keyword>